<feature type="transmembrane region" description="Helical" evidence="2">
    <location>
        <begin position="908"/>
        <end position="929"/>
    </location>
</feature>
<feature type="compositionally biased region" description="Low complexity" evidence="1">
    <location>
        <begin position="594"/>
        <end position="614"/>
    </location>
</feature>
<organism evidence="3 4">
    <name type="scientific">Thyridium curvatum</name>
    <dbReference type="NCBI Taxonomy" id="1093900"/>
    <lineage>
        <taxon>Eukaryota</taxon>
        <taxon>Fungi</taxon>
        <taxon>Dikarya</taxon>
        <taxon>Ascomycota</taxon>
        <taxon>Pezizomycotina</taxon>
        <taxon>Sordariomycetes</taxon>
        <taxon>Sordariomycetidae</taxon>
        <taxon>Thyridiales</taxon>
        <taxon>Thyridiaceae</taxon>
        <taxon>Thyridium</taxon>
    </lineage>
</organism>
<feature type="region of interest" description="Disordered" evidence="1">
    <location>
        <begin position="647"/>
        <end position="691"/>
    </location>
</feature>
<comment type="caution">
    <text evidence="3">The sequence shown here is derived from an EMBL/GenBank/DDBJ whole genome shotgun (WGS) entry which is preliminary data.</text>
</comment>
<feature type="compositionally biased region" description="Low complexity" evidence="1">
    <location>
        <begin position="213"/>
        <end position="238"/>
    </location>
</feature>
<dbReference type="EMBL" id="SKBQ01000004">
    <property type="protein sequence ID" value="TPX11149.1"/>
    <property type="molecule type" value="Genomic_DNA"/>
</dbReference>
<feature type="compositionally biased region" description="Low complexity" evidence="1">
    <location>
        <begin position="371"/>
        <end position="382"/>
    </location>
</feature>
<dbReference type="OrthoDB" id="4153178at2759"/>
<feature type="compositionally biased region" description="Basic and acidic residues" evidence="1">
    <location>
        <begin position="1"/>
        <end position="11"/>
    </location>
</feature>
<evidence type="ECO:0008006" key="5">
    <source>
        <dbReference type="Google" id="ProtNLM"/>
    </source>
</evidence>
<dbReference type="AlphaFoldDB" id="A0A507B1J3"/>
<dbReference type="STRING" id="1093900.A0A507B1J3"/>
<feature type="region of interest" description="Disordered" evidence="1">
    <location>
        <begin position="526"/>
        <end position="631"/>
    </location>
</feature>
<keyword evidence="2" id="KW-0812">Transmembrane</keyword>
<feature type="compositionally biased region" description="Polar residues" evidence="1">
    <location>
        <begin position="179"/>
        <end position="188"/>
    </location>
</feature>
<feature type="compositionally biased region" description="Basic and acidic residues" evidence="1">
    <location>
        <begin position="239"/>
        <end position="254"/>
    </location>
</feature>
<feature type="compositionally biased region" description="Polar residues" evidence="1">
    <location>
        <begin position="575"/>
        <end position="585"/>
    </location>
</feature>
<evidence type="ECO:0000313" key="4">
    <source>
        <dbReference type="Proteomes" id="UP000319257"/>
    </source>
</evidence>
<name>A0A507B1J3_9PEZI</name>
<feature type="compositionally biased region" description="Low complexity" evidence="1">
    <location>
        <begin position="152"/>
        <end position="171"/>
    </location>
</feature>
<keyword evidence="2" id="KW-1133">Transmembrane helix</keyword>
<keyword evidence="4" id="KW-1185">Reference proteome</keyword>
<protein>
    <recommendedName>
        <fullName evidence="5">Serine-rich protein</fullName>
    </recommendedName>
</protein>
<keyword evidence="2" id="KW-0472">Membrane</keyword>
<feature type="compositionally biased region" description="Polar residues" evidence="1">
    <location>
        <begin position="393"/>
        <end position="413"/>
    </location>
</feature>
<feature type="compositionally biased region" description="Low complexity" evidence="1">
    <location>
        <begin position="103"/>
        <end position="123"/>
    </location>
</feature>
<reference evidence="3 4" key="1">
    <citation type="submission" date="2019-06" db="EMBL/GenBank/DDBJ databases">
        <title>Draft genome sequence of the filamentous fungus Phialemoniopsis curvata isolated from diesel fuel.</title>
        <authorList>
            <person name="Varaljay V.A."/>
            <person name="Lyon W.J."/>
            <person name="Crouch A.L."/>
            <person name="Drake C.E."/>
            <person name="Hollomon J.M."/>
            <person name="Nadeau L.J."/>
            <person name="Nunn H.S."/>
            <person name="Stevenson B.S."/>
            <person name="Bojanowski C.L."/>
            <person name="Crookes-Goodson W.J."/>
        </authorList>
    </citation>
    <scope>NUCLEOTIDE SEQUENCE [LARGE SCALE GENOMIC DNA]</scope>
    <source>
        <strain evidence="3 4">D216</strain>
    </source>
</reference>
<feature type="compositionally biased region" description="Polar residues" evidence="1">
    <location>
        <begin position="428"/>
        <end position="440"/>
    </location>
</feature>
<dbReference type="InParanoid" id="A0A507B1J3"/>
<feature type="compositionally biased region" description="Pro residues" evidence="1">
    <location>
        <begin position="138"/>
        <end position="148"/>
    </location>
</feature>
<dbReference type="RefSeq" id="XP_030992860.1">
    <property type="nucleotide sequence ID" value="XM_031144687.1"/>
</dbReference>
<feature type="compositionally biased region" description="Low complexity" evidence="1">
    <location>
        <begin position="650"/>
        <end position="664"/>
    </location>
</feature>
<feature type="compositionally biased region" description="Low complexity" evidence="1">
    <location>
        <begin position="549"/>
        <end position="559"/>
    </location>
</feature>
<feature type="region of interest" description="Disordered" evidence="1">
    <location>
        <begin position="766"/>
        <end position="798"/>
    </location>
</feature>
<gene>
    <name evidence="3" type="ORF">E0L32_000967</name>
</gene>
<accession>A0A507B1J3</accession>
<feature type="transmembrane region" description="Helical" evidence="2">
    <location>
        <begin position="976"/>
        <end position="996"/>
    </location>
</feature>
<evidence type="ECO:0000313" key="3">
    <source>
        <dbReference type="EMBL" id="TPX11149.1"/>
    </source>
</evidence>
<dbReference type="GeneID" id="41968414"/>
<feature type="region of interest" description="Disordered" evidence="1">
    <location>
        <begin position="714"/>
        <end position="740"/>
    </location>
</feature>
<evidence type="ECO:0000256" key="2">
    <source>
        <dbReference type="SAM" id="Phobius"/>
    </source>
</evidence>
<evidence type="ECO:0000256" key="1">
    <source>
        <dbReference type="SAM" id="MobiDB-lite"/>
    </source>
</evidence>
<feature type="region of interest" description="Disordered" evidence="1">
    <location>
        <begin position="1"/>
        <end position="500"/>
    </location>
</feature>
<dbReference type="Proteomes" id="UP000319257">
    <property type="component" value="Unassembled WGS sequence"/>
</dbReference>
<feature type="compositionally biased region" description="Low complexity" evidence="1">
    <location>
        <begin position="264"/>
        <end position="283"/>
    </location>
</feature>
<sequence length="1004" mass="106527">MSESGERDPHRSSLGRPTSPQDIVQRPHPLRERSQSQNNTLAIRIVPYTPPRLDAQGRSASQSSANPHAPEARSCSGNDGEQGTGPARTIWARRASDRTERPSGSQASALSSPSSSATSLARSWEGVGGVSASKPATGPTPQPAPGPRPRSDFSNSSAVNAAAAAAAATDVQSDDDQDGQTGPASPTASAEKLLSRRRNFIAVHADKTFSLVPRRPSSDAARSSLQSPPLSLSTVRSSSSHERLSSDAFSDDRPSSPGTTATFADLSLSPSTPSPTASTTQLAEDPIPASPGNDRMVGGLRKVPKTPDSRQKKAVTYSAAAQETPLAPLPEASSPEDFEHTTLAEQGDSSPPQAPEDTPPRLVIPKDSFTSEESTSTLSETTNYKVYEYSPSPGAQDSTDSIRPPSSNDSNVQLLGESSPAAPVWESSPISIRTPASDQNYVVHGDPSPAPSFGTVSREPRPTYSQESLLVPPLRTARRRSPDKYGYYKSRSRESLRRTGSIKSIRSISSIISEEANQPIFAGPALINFRGGPSTPSATGNPDQPDAWEATPPAQTAPAPAEPQRRVQMVESHPHQWSSQLSTVMSEDEEDSPRGSGSRSARSASLLSATPSANSHRRRSSAGWASSTHSRQMLSISSSLAAQLEEGESLARSSSAAATHSRSNSLDRPQPAYVRGSGNGGGGGSPRIMVRDQDEYGDGLADLNQHPSRTGLSGFFASSANSSSRNLHSSASSSSRANSFTSGANIPAWARLYYGSGEQRRLIGAPSISEESEDGGSGGPYGPAPLRRVGSFRSDGSPSADHFPLNIYSKRKRAKQAMVGAGGPFSDSSTNMVLPVGEAATAAPAGDYYYYEGGGGGGGARQPRHKTSSIWSPHLRFDRRASRYSIWEPPSVSWSAESGLMGRRNAQVVLFMAGFIFPFAWMIAAFLPLPAKSQSQQMLERAQGEFGVPEAFKQQLLTADEVRYQSARWWRNLNRCMAFVGLLILGAVVALVVIGVRQGWGLGR</sequence>
<proteinExistence type="predicted"/>